<dbReference type="OrthoDB" id="9810250at2"/>
<dbReference type="SUPFAM" id="SSF46689">
    <property type="entry name" value="Homeodomain-like"/>
    <property type="match status" value="1"/>
</dbReference>
<dbReference type="Proteomes" id="UP000229907">
    <property type="component" value="Chromosome"/>
</dbReference>
<organism evidence="2 3">
    <name type="scientific">Bifidobacterium choerinum</name>
    <dbReference type="NCBI Taxonomy" id="35760"/>
    <lineage>
        <taxon>Bacteria</taxon>
        <taxon>Bacillati</taxon>
        <taxon>Actinomycetota</taxon>
        <taxon>Actinomycetes</taxon>
        <taxon>Bifidobacteriales</taxon>
        <taxon>Bifidobacteriaceae</taxon>
        <taxon>Bifidobacterium</taxon>
    </lineage>
</organism>
<sequence length="211" mass="24227">MLTAMTETNPYADVLELTHPPTQTPARRQIERALVDWMHDTGKGAAEITVCALAKRAFVARSTFYKNYAHADAVLDVIEQRILAELCDAGDAMRALARGGASATESYDAFVRVLHRHEDEFRLLLVELPSARFVDRWKRMLGYHFWERLFTDGAREQRLRPSTVNRALVLEMIASAFISGVRFWLMTPERVEIPEIKALILRLIRDIDEVW</sequence>
<evidence type="ECO:0000313" key="4">
    <source>
        <dbReference type="Proteomes" id="UP000229907"/>
    </source>
</evidence>
<dbReference type="eggNOG" id="COG1309">
    <property type="taxonomic scope" value="Bacteria"/>
</dbReference>
<dbReference type="Proteomes" id="UP000028995">
    <property type="component" value="Unassembled WGS sequence"/>
</dbReference>
<reference evidence="2 3" key="1">
    <citation type="submission" date="2014-03" db="EMBL/GenBank/DDBJ databases">
        <title>Genomics of Bifidobacteria.</title>
        <authorList>
            <person name="Ventura M."/>
            <person name="Milani C."/>
            <person name="Lugli G.A."/>
        </authorList>
    </citation>
    <scope>NUCLEOTIDE SEQUENCE [LARGE SCALE GENOMIC DNA]</scope>
    <source>
        <strain evidence="2 3">LMG 10510</strain>
    </source>
</reference>
<dbReference type="AlphaFoldDB" id="A0A087AH80"/>
<dbReference type="EMBL" id="JGYU01000002">
    <property type="protein sequence ID" value="KFI58130.1"/>
    <property type="molecule type" value="Genomic_DNA"/>
</dbReference>
<dbReference type="KEGG" id="bcho:BcFMB_03250"/>
<dbReference type="InterPro" id="IPR009057">
    <property type="entry name" value="Homeodomain-like_sf"/>
</dbReference>
<dbReference type="Gene3D" id="1.10.357.10">
    <property type="entry name" value="Tetracycline Repressor, domain 2"/>
    <property type="match status" value="1"/>
</dbReference>
<name>A0A087AH80_9BIFI</name>
<protein>
    <submittedName>
        <fullName evidence="2">TetR family transcriptional regulator</fullName>
    </submittedName>
</protein>
<proteinExistence type="predicted"/>
<keyword evidence="3" id="KW-1185">Reference proteome</keyword>
<dbReference type="EMBL" id="CP018044">
    <property type="protein sequence ID" value="ATU20112.1"/>
    <property type="molecule type" value="Genomic_DNA"/>
</dbReference>
<accession>A0A087AH80</accession>
<reference evidence="1 4" key="2">
    <citation type="submission" date="2016-11" db="EMBL/GenBank/DDBJ databases">
        <title>complete genome sequence of Bifidobacterium choerinum strain FMB-1.</title>
        <authorList>
            <person name="Park C.-S."/>
            <person name="Jung D.-H."/>
            <person name="Choi D.-S."/>
        </authorList>
    </citation>
    <scope>NUCLEOTIDE SEQUENCE [LARGE SCALE GENOMIC DNA]</scope>
    <source>
        <strain evidence="1 4">FMB-1</strain>
    </source>
</reference>
<evidence type="ECO:0000313" key="2">
    <source>
        <dbReference type="EMBL" id="KFI58130.1"/>
    </source>
</evidence>
<gene>
    <name evidence="1" type="ORF">BcFMB_03250</name>
    <name evidence="2" type="ORF">BCHO_0213</name>
</gene>
<evidence type="ECO:0000313" key="1">
    <source>
        <dbReference type="EMBL" id="ATU20112.1"/>
    </source>
</evidence>
<evidence type="ECO:0000313" key="3">
    <source>
        <dbReference type="Proteomes" id="UP000028995"/>
    </source>
</evidence>